<evidence type="ECO:0000313" key="5">
    <source>
        <dbReference type="EMBL" id="CAB3889008.1"/>
    </source>
</evidence>
<dbReference type="Proteomes" id="UP000494117">
    <property type="component" value="Unassembled WGS sequence"/>
</dbReference>
<feature type="region of interest" description="Disordered" evidence="3">
    <location>
        <begin position="1"/>
        <end position="21"/>
    </location>
</feature>
<reference evidence="5 6" key="1">
    <citation type="submission" date="2020-04" db="EMBL/GenBank/DDBJ databases">
        <authorList>
            <person name="De Canck E."/>
        </authorList>
    </citation>
    <scope>NUCLEOTIDE SEQUENCE [LARGE SCALE GENOMIC DNA]</scope>
    <source>
        <strain evidence="5 6">LMG 26858</strain>
    </source>
</reference>
<organism evidence="5 6">
    <name type="scientific">Achromobacter anxifer</name>
    <dbReference type="NCBI Taxonomy" id="1287737"/>
    <lineage>
        <taxon>Bacteria</taxon>
        <taxon>Pseudomonadati</taxon>
        <taxon>Pseudomonadota</taxon>
        <taxon>Betaproteobacteria</taxon>
        <taxon>Burkholderiales</taxon>
        <taxon>Alcaligenaceae</taxon>
        <taxon>Achromobacter</taxon>
    </lineage>
</organism>
<dbReference type="AlphaFoldDB" id="A0A6S7DYE1"/>
<keyword evidence="6" id="KW-1185">Reference proteome</keyword>
<dbReference type="InterPro" id="IPR002068">
    <property type="entry name" value="A-crystallin/Hsp20_dom"/>
</dbReference>
<accession>A0A6S7DYE1</accession>
<comment type="similarity">
    <text evidence="1 2">Belongs to the small heat shock protein (HSP20) family.</text>
</comment>
<dbReference type="InterPro" id="IPR008978">
    <property type="entry name" value="HSP20-like_chaperone"/>
</dbReference>
<dbReference type="Pfam" id="PF00011">
    <property type="entry name" value="HSP20"/>
    <property type="match status" value="1"/>
</dbReference>
<feature type="compositionally biased region" description="Basic and acidic residues" evidence="3">
    <location>
        <begin position="1"/>
        <end position="19"/>
    </location>
</feature>
<evidence type="ECO:0000256" key="2">
    <source>
        <dbReference type="RuleBase" id="RU003616"/>
    </source>
</evidence>
<dbReference type="EMBL" id="CADILG010000028">
    <property type="protein sequence ID" value="CAB3889008.1"/>
    <property type="molecule type" value="Genomic_DNA"/>
</dbReference>
<name>A0A6S7DYE1_9BURK</name>
<feature type="domain" description="SHSP" evidence="4">
    <location>
        <begin position="17"/>
        <end position="128"/>
    </location>
</feature>
<dbReference type="Gene3D" id="2.60.40.790">
    <property type="match status" value="1"/>
</dbReference>
<proteinExistence type="inferred from homology"/>
<evidence type="ECO:0000256" key="1">
    <source>
        <dbReference type="PROSITE-ProRule" id="PRU00285"/>
    </source>
</evidence>
<dbReference type="PANTHER" id="PTHR11527">
    <property type="entry name" value="HEAT-SHOCK PROTEIN 20 FAMILY MEMBER"/>
    <property type="match status" value="1"/>
</dbReference>
<sequence length="128" mass="14288">MNERKEFVVEQDGRSKEQRPANLPAVDIFEDATGVTVLADLPGVTKDRLNIKVESEMLVIEGEASVPVPADVRLVHGELREPLFRRSFRLGPEFDKDAITASLKYGVLTLQVPRIREAQPRQIPVTVA</sequence>
<dbReference type="PROSITE" id="PS01031">
    <property type="entry name" value="SHSP"/>
    <property type="match status" value="1"/>
</dbReference>
<protein>
    <recommendedName>
        <fullName evidence="4">SHSP domain-containing protein</fullName>
    </recommendedName>
</protein>
<dbReference type="CDD" id="cd06464">
    <property type="entry name" value="ACD_sHsps-like"/>
    <property type="match status" value="1"/>
</dbReference>
<evidence type="ECO:0000256" key="3">
    <source>
        <dbReference type="SAM" id="MobiDB-lite"/>
    </source>
</evidence>
<evidence type="ECO:0000259" key="4">
    <source>
        <dbReference type="PROSITE" id="PS01031"/>
    </source>
</evidence>
<dbReference type="SUPFAM" id="SSF49764">
    <property type="entry name" value="HSP20-like chaperones"/>
    <property type="match status" value="1"/>
</dbReference>
<dbReference type="RefSeq" id="WP_175208418.1">
    <property type="nucleotide sequence ID" value="NZ_CADILG010000028.1"/>
</dbReference>
<gene>
    <name evidence="5" type="ORF">LMG26858_03628</name>
</gene>
<dbReference type="InterPro" id="IPR031107">
    <property type="entry name" value="Small_HSP"/>
</dbReference>
<evidence type="ECO:0000313" key="6">
    <source>
        <dbReference type="Proteomes" id="UP000494117"/>
    </source>
</evidence>